<dbReference type="EMBL" id="SNRY01002559">
    <property type="protein sequence ID" value="KAA6324504.1"/>
    <property type="molecule type" value="Genomic_DNA"/>
</dbReference>
<accession>A0A5J4QTR7</accession>
<evidence type="ECO:0000256" key="4">
    <source>
        <dbReference type="ARBA" id="ARBA00023172"/>
    </source>
</evidence>
<protein>
    <recommendedName>
        <fullName evidence="5">InsA N-terminal zinc ribbon domain-containing protein</fullName>
    </recommendedName>
</protein>
<proteinExistence type="inferred from homology"/>
<organism evidence="6">
    <name type="scientific">termite gut metagenome</name>
    <dbReference type="NCBI Taxonomy" id="433724"/>
    <lineage>
        <taxon>unclassified sequences</taxon>
        <taxon>metagenomes</taxon>
        <taxon>organismal metagenomes</taxon>
    </lineage>
</organism>
<dbReference type="AlphaFoldDB" id="A0A5J4QTR7"/>
<evidence type="ECO:0000256" key="3">
    <source>
        <dbReference type="ARBA" id="ARBA00022578"/>
    </source>
</evidence>
<evidence type="ECO:0000256" key="1">
    <source>
        <dbReference type="ARBA" id="ARBA00004091"/>
    </source>
</evidence>
<keyword evidence="3" id="KW-0815">Transposition</keyword>
<name>A0A5J4QTR7_9ZZZZ</name>
<dbReference type="InterPro" id="IPR003220">
    <property type="entry name" value="InsA_N_dom_Znf"/>
</dbReference>
<dbReference type="PANTHER" id="PTHR33293">
    <property type="entry name" value="INSERTION ELEMENT IS1 1 PROTEIN INSB-RELATED"/>
    <property type="match status" value="1"/>
</dbReference>
<comment type="caution">
    <text evidence="6">The sequence shown here is derived from an EMBL/GenBank/DDBJ whole genome shotgun (WGS) entry which is preliminary data.</text>
</comment>
<keyword evidence="4" id="KW-0233">DNA recombination</keyword>
<dbReference type="PANTHER" id="PTHR33293:SF1">
    <property type="entry name" value="INSERTION ELEMENT IS1 1 PROTEIN INSB-RELATED"/>
    <property type="match status" value="1"/>
</dbReference>
<gene>
    <name evidence="6" type="ORF">EZS27_026173</name>
</gene>
<sequence length="233" mass="27126">MNITLTLHCPDCQSTKIKKNGKKSYGKQNYLCKSSSRQFIGDHALTYTGCHSGLVKRILLMLVRGIGIRDISEIQEVSVRKVLSVLVNSHYEITPRKSYYDTLEVDEFWTYVGNKGKKYWLIYAYERQSGEMVAYVWGKRDLKTAKRLREKLIKLGISFGCVCTDDWQSFITAFKEDNHIVGKAHTVGIEGNNCRLRHRIRRAFRKTCCFSKKLFNHLKAFRLAFFYINYGHV</sequence>
<dbReference type="Pfam" id="PF03811">
    <property type="entry name" value="Zn_ribbon_InsA"/>
    <property type="match status" value="1"/>
</dbReference>
<reference evidence="6" key="1">
    <citation type="submission" date="2019-03" db="EMBL/GenBank/DDBJ databases">
        <title>Single cell metagenomics reveals metabolic interactions within the superorganism composed of flagellate Streblomastix strix and complex community of Bacteroidetes bacteria on its surface.</title>
        <authorList>
            <person name="Treitli S.C."/>
            <person name="Kolisko M."/>
            <person name="Husnik F."/>
            <person name="Keeling P."/>
            <person name="Hampl V."/>
        </authorList>
    </citation>
    <scope>NUCLEOTIDE SEQUENCE</scope>
    <source>
        <strain evidence="6">STM</strain>
    </source>
</reference>
<dbReference type="GO" id="GO:0004803">
    <property type="term" value="F:transposase activity"/>
    <property type="evidence" value="ECO:0007669"/>
    <property type="project" value="InterPro"/>
</dbReference>
<dbReference type="GO" id="GO:0003677">
    <property type="term" value="F:DNA binding"/>
    <property type="evidence" value="ECO:0007669"/>
    <property type="project" value="InterPro"/>
</dbReference>
<dbReference type="GO" id="GO:0006313">
    <property type="term" value="P:DNA transposition"/>
    <property type="evidence" value="ECO:0007669"/>
    <property type="project" value="InterPro"/>
</dbReference>
<dbReference type="InterPro" id="IPR051354">
    <property type="entry name" value="Transposase_27_IS1"/>
</dbReference>
<evidence type="ECO:0000259" key="5">
    <source>
        <dbReference type="Pfam" id="PF03811"/>
    </source>
</evidence>
<dbReference type="Pfam" id="PF03400">
    <property type="entry name" value="DDE_Tnp_IS1"/>
    <property type="match status" value="1"/>
</dbReference>
<evidence type="ECO:0000313" key="6">
    <source>
        <dbReference type="EMBL" id="KAA6324504.1"/>
    </source>
</evidence>
<dbReference type="NCBIfam" id="NF033558">
    <property type="entry name" value="transpos_IS1"/>
    <property type="match status" value="1"/>
</dbReference>
<evidence type="ECO:0000256" key="2">
    <source>
        <dbReference type="ARBA" id="ARBA00008841"/>
    </source>
</evidence>
<feature type="domain" description="InsA N-terminal zinc ribbon" evidence="5">
    <location>
        <begin position="4"/>
        <end position="34"/>
    </location>
</feature>
<dbReference type="InterPro" id="IPR005063">
    <property type="entry name" value="Transposase_27"/>
</dbReference>
<comment type="function">
    <text evidence="1">Absolutely required for transposition of IS1.</text>
</comment>
<comment type="similarity">
    <text evidence="2">Belongs to the transposase 27 family.</text>
</comment>